<feature type="domain" description="Transposase Tc1-like" evidence="1">
    <location>
        <begin position="12"/>
        <end position="56"/>
    </location>
</feature>
<dbReference type="GO" id="GO:0006313">
    <property type="term" value="P:DNA transposition"/>
    <property type="evidence" value="ECO:0007669"/>
    <property type="project" value="InterPro"/>
</dbReference>
<evidence type="ECO:0000313" key="2">
    <source>
        <dbReference type="EMBL" id="ETN98299.1"/>
    </source>
</evidence>
<reference evidence="2 3" key="1">
    <citation type="journal article" date="2013" name="Curr. Biol.">
        <title>The Genome of the Foraminiferan Reticulomyxa filosa.</title>
        <authorList>
            <person name="Glockner G."/>
            <person name="Hulsmann N."/>
            <person name="Schleicher M."/>
            <person name="Noegel A.A."/>
            <person name="Eichinger L."/>
            <person name="Gallinger C."/>
            <person name="Pawlowski J."/>
            <person name="Sierra R."/>
            <person name="Euteneuer U."/>
            <person name="Pillet L."/>
            <person name="Moustafa A."/>
            <person name="Platzer M."/>
            <person name="Groth M."/>
            <person name="Szafranski K."/>
            <person name="Schliwa M."/>
        </authorList>
    </citation>
    <scope>NUCLEOTIDE SEQUENCE [LARGE SCALE GENOMIC DNA]</scope>
</reference>
<dbReference type="GO" id="GO:0003677">
    <property type="term" value="F:DNA binding"/>
    <property type="evidence" value="ECO:0007669"/>
    <property type="project" value="InterPro"/>
</dbReference>
<dbReference type="Pfam" id="PF01498">
    <property type="entry name" value="HTH_Tnp_Tc3_2"/>
    <property type="match status" value="1"/>
</dbReference>
<dbReference type="InterPro" id="IPR036397">
    <property type="entry name" value="RNaseH_sf"/>
</dbReference>
<evidence type="ECO:0000259" key="1">
    <source>
        <dbReference type="Pfam" id="PF01498"/>
    </source>
</evidence>
<keyword evidence="3" id="KW-1185">Reference proteome</keyword>
<comment type="caution">
    <text evidence="2">The sequence shown here is derived from an EMBL/GenBank/DDBJ whole genome shotgun (WGS) entry which is preliminary data.</text>
</comment>
<dbReference type="PANTHER" id="PTHR23022:SF135">
    <property type="entry name" value="SI:DKEY-77F5.3"/>
    <property type="match status" value="1"/>
</dbReference>
<sequence>MKKEIENDSPFPTISVSTCKRTLYRAGFRGRSKIKKPYLKKILRQKRLIFAINYKNWTIEEWKKVLWSDESKVSVFDSNDRQYCWRKRGEPIQDSHVIPTIKHGGGSLMIWGCMTWYGVGFLCKIDNTLDAALYQTILGDELTKTLEWYQMEKLDIIFQHDNDPKHTAKSTQK</sequence>
<dbReference type="AlphaFoldDB" id="X6LC34"/>
<dbReference type="OrthoDB" id="2904555at2759"/>
<dbReference type="GO" id="GO:0015074">
    <property type="term" value="P:DNA integration"/>
    <property type="evidence" value="ECO:0007669"/>
    <property type="project" value="InterPro"/>
</dbReference>
<accession>X6LC34</accession>
<dbReference type="PANTHER" id="PTHR23022">
    <property type="entry name" value="TRANSPOSABLE ELEMENT-RELATED"/>
    <property type="match status" value="1"/>
</dbReference>
<gene>
    <name evidence="2" type="ORF">RFI_39211</name>
</gene>
<evidence type="ECO:0000313" key="3">
    <source>
        <dbReference type="Proteomes" id="UP000023152"/>
    </source>
</evidence>
<dbReference type="InterPro" id="IPR052338">
    <property type="entry name" value="Transposase_5"/>
</dbReference>
<dbReference type="EMBL" id="ASPP01047080">
    <property type="protein sequence ID" value="ETN98299.1"/>
    <property type="molecule type" value="Genomic_DNA"/>
</dbReference>
<dbReference type="Gene3D" id="3.30.420.10">
    <property type="entry name" value="Ribonuclease H-like superfamily/Ribonuclease H"/>
    <property type="match status" value="1"/>
</dbReference>
<dbReference type="Proteomes" id="UP000023152">
    <property type="component" value="Unassembled WGS sequence"/>
</dbReference>
<protein>
    <submittedName>
        <fullName evidence="2">Transposase</fullName>
    </submittedName>
</protein>
<organism evidence="2 3">
    <name type="scientific">Reticulomyxa filosa</name>
    <dbReference type="NCBI Taxonomy" id="46433"/>
    <lineage>
        <taxon>Eukaryota</taxon>
        <taxon>Sar</taxon>
        <taxon>Rhizaria</taxon>
        <taxon>Retaria</taxon>
        <taxon>Foraminifera</taxon>
        <taxon>Monothalamids</taxon>
        <taxon>Reticulomyxidae</taxon>
        <taxon>Reticulomyxa</taxon>
    </lineage>
</organism>
<proteinExistence type="predicted"/>
<name>X6LC34_RETFI</name>
<dbReference type="InterPro" id="IPR002492">
    <property type="entry name" value="Transposase_Tc1-like"/>
</dbReference>